<evidence type="ECO:0000256" key="1">
    <source>
        <dbReference type="ARBA" id="ARBA00005532"/>
    </source>
</evidence>
<keyword evidence="4" id="KW-0809">Transit peptide</keyword>
<dbReference type="EMBL" id="KN817521">
    <property type="protein sequence ID" value="KJA28520.1"/>
    <property type="molecule type" value="Genomic_DNA"/>
</dbReference>
<proteinExistence type="inferred from homology"/>
<keyword evidence="3 6" id="KW-0648">Protein biosynthesis</keyword>
<dbReference type="Proteomes" id="UP000054270">
    <property type="component" value="Unassembled WGS sequence"/>
</dbReference>
<evidence type="ECO:0000256" key="4">
    <source>
        <dbReference type="ARBA" id="ARBA00022946"/>
    </source>
</evidence>
<dbReference type="Gene3D" id="3.30.479.20">
    <property type="entry name" value="Elongation factor Ts, dimerisation domain"/>
    <property type="match status" value="2"/>
</dbReference>
<comment type="similarity">
    <text evidence="1 6">Belongs to the EF-Ts family.</text>
</comment>
<dbReference type="AlphaFoldDB" id="A0A0D2QA69"/>
<reference evidence="9" key="1">
    <citation type="submission" date="2014-04" db="EMBL/GenBank/DDBJ databases">
        <title>Evolutionary Origins and Diversification of the Mycorrhizal Mutualists.</title>
        <authorList>
            <consortium name="DOE Joint Genome Institute"/>
            <consortium name="Mycorrhizal Genomics Consortium"/>
            <person name="Kohler A."/>
            <person name="Kuo A."/>
            <person name="Nagy L.G."/>
            <person name="Floudas D."/>
            <person name="Copeland A."/>
            <person name="Barry K.W."/>
            <person name="Cichocki N."/>
            <person name="Veneault-Fourrey C."/>
            <person name="LaButti K."/>
            <person name="Lindquist E.A."/>
            <person name="Lipzen A."/>
            <person name="Lundell T."/>
            <person name="Morin E."/>
            <person name="Murat C."/>
            <person name="Riley R."/>
            <person name="Ohm R."/>
            <person name="Sun H."/>
            <person name="Tunlid A."/>
            <person name="Henrissat B."/>
            <person name="Grigoriev I.V."/>
            <person name="Hibbett D.S."/>
            <person name="Martin F."/>
        </authorList>
    </citation>
    <scope>NUCLEOTIDE SEQUENCE [LARGE SCALE GENOMIC DNA]</scope>
    <source>
        <strain evidence="9">FD-334 SS-4</strain>
    </source>
</reference>
<protein>
    <recommendedName>
        <fullName evidence="6">Elongation factor Ts, mitochondrial</fullName>
        <shortName evidence="6">EF-Ts</shortName>
        <shortName evidence="6">EF-TsMt</shortName>
    </recommendedName>
</protein>
<evidence type="ECO:0000256" key="3">
    <source>
        <dbReference type="ARBA" id="ARBA00022917"/>
    </source>
</evidence>
<dbReference type="GO" id="GO:0005739">
    <property type="term" value="C:mitochondrion"/>
    <property type="evidence" value="ECO:0007669"/>
    <property type="project" value="UniProtKB-SubCell"/>
</dbReference>
<comment type="function">
    <text evidence="6">Associates with the EF-Tu.GDP complex and induces the exchange of GDP to GTP. It remains bound to the aminoacyl-tRNA.EF-Tu.GTP complex up to the GTP hydrolysis stage on the ribosome.</text>
</comment>
<dbReference type="SUPFAM" id="SSF46934">
    <property type="entry name" value="UBA-like"/>
    <property type="match status" value="1"/>
</dbReference>
<evidence type="ECO:0000313" key="9">
    <source>
        <dbReference type="Proteomes" id="UP000054270"/>
    </source>
</evidence>
<accession>A0A0D2QA69</accession>
<feature type="domain" description="Translation elongation factor EFTs/EF1B dimerisation" evidence="7">
    <location>
        <begin position="109"/>
        <end position="242"/>
    </location>
</feature>
<evidence type="ECO:0000256" key="5">
    <source>
        <dbReference type="ARBA" id="ARBA00023128"/>
    </source>
</evidence>
<dbReference type="InterPro" id="IPR036402">
    <property type="entry name" value="EF-Ts_dimer_sf"/>
</dbReference>
<evidence type="ECO:0000256" key="2">
    <source>
        <dbReference type="ARBA" id="ARBA00022768"/>
    </source>
</evidence>
<dbReference type="InterPro" id="IPR001816">
    <property type="entry name" value="Transl_elong_EFTs/EF1B"/>
</dbReference>
<dbReference type="Gene3D" id="1.10.8.10">
    <property type="entry name" value="DNA helicase RuvA subunit, C-terminal domain"/>
    <property type="match status" value="1"/>
</dbReference>
<keyword evidence="5 6" id="KW-0496">Mitochondrion</keyword>
<dbReference type="GO" id="GO:0003746">
    <property type="term" value="F:translation elongation factor activity"/>
    <property type="evidence" value="ECO:0007669"/>
    <property type="project" value="UniProtKB-UniRule"/>
</dbReference>
<dbReference type="OMA" id="FAKWTVG"/>
<comment type="subcellular location">
    <subcellularLocation>
        <location evidence="6">Mitochondrion</location>
    </subcellularLocation>
</comment>
<keyword evidence="2 6" id="KW-0251">Elongation factor</keyword>
<dbReference type="PANTHER" id="PTHR11741:SF0">
    <property type="entry name" value="ELONGATION FACTOR TS, MITOCHONDRIAL"/>
    <property type="match status" value="1"/>
</dbReference>
<evidence type="ECO:0000313" key="8">
    <source>
        <dbReference type="EMBL" id="KJA28520.1"/>
    </source>
</evidence>
<organism evidence="8 9">
    <name type="scientific">Hypholoma sublateritium (strain FD-334 SS-4)</name>
    <dbReference type="NCBI Taxonomy" id="945553"/>
    <lineage>
        <taxon>Eukaryota</taxon>
        <taxon>Fungi</taxon>
        <taxon>Dikarya</taxon>
        <taxon>Basidiomycota</taxon>
        <taxon>Agaricomycotina</taxon>
        <taxon>Agaricomycetes</taxon>
        <taxon>Agaricomycetidae</taxon>
        <taxon>Agaricales</taxon>
        <taxon>Agaricineae</taxon>
        <taxon>Strophariaceae</taxon>
        <taxon>Hypholoma</taxon>
    </lineage>
</organism>
<dbReference type="SUPFAM" id="SSF54713">
    <property type="entry name" value="Elongation factor Ts (EF-Ts), dimerisation domain"/>
    <property type="match status" value="1"/>
</dbReference>
<dbReference type="STRING" id="945553.A0A0D2QA69"/>
<dbReference type="OrthoDB" id="277235at2759"/>
<dbReference type="InterPro" id="IPR014039">
    <property type="entry name" value="Transl_elong_EFTs/EF1B_dimer"/>
</dbReference>
<evidence type="ECO:0000256" key="6">
    <source>
        <dbReference type="HAMAP-Rule" id="MF_03135"/>
    </source>
</evidence>
<dbReference type="GO" id="GO:0070125">
    <property type="term" value="P:mitochondrial translational elongation"/>
    <property type="evidence" value="ECO:0007669"/>
    <property type="project" value="TreeGrafter"/>
</dbReference>
<evidence type="ECO:0000259" key="7">
    <source>
        <dbReference type="Pfam" id="PF00889"/>
    </source>
</evidence>
<dbReference type="InterPro" id="IPR009060">
    <property type="entry name" value="UBA-like_sf"/>
</dbReference>
<sequence length="347" mass="36940">MLRLAQRPSQSCRALLTCRYSTEPPQKIPLALVAELRKQSLVSISKAREALTHSDGSITGALEWLQHDLIATGTAKAAKVSSRSTNEGVVGVSVLSHGAGLNTVGGVRAAMVELNCETDFVGRNDIFAKLAADIAHTAAFISEVKQQGPVRFTPLVLDELRDAPLLSHNDPSAAPNGTVSSAIRDTIVKVGENISLRRASAIIENAAPAPTGTSALRLGSYVHGSLHGIACGRVAAVALINLRSPHLQKFLRDEAARTQLGLLERSIARQIVGFDTLGIKNMPENANDDQVLYTQPFITLAGEFNGLPVEEALEKWSNANGLAESTEEGGAVVLDFLKWSVGESEQQ</sequence>
<name>A0A0D2QA69_HYPSF</name>
<dbReference type="HAMAP" id="MF_00050">
    <property type="entry name" value="EF_Ts"/>
    <property type="match status" value="1"/>
</dbReference>
<gene>
    <name evidence="6" type="primary">TSF1</name>
    <name evidence="8" type="ORF">HYPSUDRAFT_710239</name>
</gene>
<keyword evidence="9" id="KW-1185">Reference proteome</keyword>
<dbReference type="Pfam" id="PF00889">
    <property type="entry name" value="EF_TS"/>
    <property type="match status" value="1"/>
</dbReference>
<dbReference type="PANTHER" id="PTHR11741">
    <property type="entry name" value="ELONGATION FACTOR TS"/>
    <property type="match status" value="1"/>
</dbReference>